<dbReference type="OrthoDB" id="6425625at2759"/>
<evidence type="ECO:0000259" key="1">
    <source>
        <dbReference type="Pfam" id="PF14529"/>
    </source>
</evidence>
<evidence type="ECO:0000313" key="2">
    <source>
        <dbReference type="EMBL" id="GBM35842.1"/>
    </source>
</evidence>
<keyword evidence="3" id="KW-1185">Reference proteome</keyword>
<dbReference type="SUPFAM" id="SSF56219">
    <property type="entry name" value="DNase I-like"/>
    <property type="match status" value="1"/>
</dbReference>
<dbReference type="Pfam" id="PF14529">
    <property type="entry name" value="Exo_endo_phos_2"/>
    <property type="match status" value="1"/>
</dbReference>
<dbReference type="EMBL" id="BGPR01000795">
    <property type="protein sequence ID" value="GBM35842.1"/>
    <property type="molecule type" value="Genomic_DNA"/>
</dbReference>
<reference evidence="2 3" key="1">
    <citation type="journal article" date="2019" name="Sci. Rep.">
        <title>Orb-weaving spider Araneus ventricosus genome elucidates the spidroin gene catalogue.</title>
        <authorList>
            <person name="Kono N."/>
            <person name="Nakamura H."/>
            <person name="Ohtoshi R."/>
            <person name="Moran D.A.P."/>
            <person name="Shinohara A."/>
            <person name="Yoshida Y."/>
            <person name="Fujiwara M."/>
            <person name="Mori M."/>
            <person name="Tomita M."/>
            <person name="Arakawa K."/>
        </authorList>
    </citation>
    <scope>NUCLEOTIDE SEQUENCE [LARGE SCALE GENOMIC DNA]</scope>
</reference>
<protein>
    <recommendedName>
        <fullName evidence="1">Endonuclease/exonuclease/phosphatase domain-containing protein</fullName>
    </recommendedName>
</protein>
<proteinExistence type="predicted"/>
<dbReference type="AlphaFoldDB" id="A0A4Y2F2R5"/>
<dbReference type="PANTHER" id="PTHR23227:SF67">
    <property type="entry name" value="CRANIOFACIAL DEVELOPMENT PROTEIN 2-LIKE"/>
    <property type="match status" value="1"/>
</dbReference>
<dbReference type="Gene3D" id="3.60.10.10">
    <property type="entry name" value="Endonuclease/exonuclease/phosphatase"/>
    <property type="match status" value="1"/>
</dbReference>
<dbReference type="InterPro" id="IPR005135">
    <property type="entry name" value="Endo/exonuclease/phosphatase"/>
</dbReference>
<dbReference type="InterPro" id="IPR027124">
    <property type="entry name" value="Swc5/CFDP1/2"/>
</dbReference>
<accession>A0A4Y2F2R5</accession>
<dbReference type="InterPro" id="IPR036691">
    <property type="entry name" value="Endo/exonu/phosph_ase_sf"/>
</dbReference>
<name>A0A4Y2F2R5_ARAVE</name>
<evidence type="ECO:0000313" key="3">
    <source>
        <dbReference type="Proteomes" id="UP000499080"/>
    </source>
</evidence>
<gene>
    <name evidence="2" type="ORF">AVEN_134657_1</name>
</gene>
<sequence length="262" mass="30367">MVCNTPSGITPSAGAQWLVHQQLHMLEAFLINQQTFHSNATADALQQSPLSELRFRLHIFTDTYSSLSNRLLLEKAVNERIITAELSLREHKVIIIGIYWVNESDIPEIKKNFQDAFKNVLKKWKEHELIILGDFNSKVGTSTISHVVGEFGDKVKSNNCSRLIKICEEFKLKIQNTFFYHEDIRKYTRYEKKSKSLIDFCITRQDTRLYVLDVLACRWLECGTDHIFLEATVSFPVITNDGNRKSICEEIKQLGERIRSRL</sequence>
<feature type="domain" description="Endonuclease/exonuclease/phosphatase" evidence="1">
    <location>
        <begin position="95"/>
        <end position="228"/>
    </location>
</feature>
<comment type="caution">
    <text evidence="2">The sequence shown here is derived from an EMBL/GenBank/DDBJ whole genome shotgun (WGS) entry which is preliminary data.</text>
</comment>
<organism evidence="2 3">
    <name type="scientific">Araneus ventricosus</name>
    <name type="common">Orbweaver spider</name>
    <name type="synonym">Epeira ventricosa</name>
    <dbReference type="NCBI Taxonomy" id="182803"/>
    <lineage>
        <taxon>Eukaryota</taxon>
        <taxon>Metazoa</taxon>
        <taxon>Ecdysozoa</taxon>
        <taxon>Arthropoda</taxon>
        <taxon>Chelicerata</taxon>
        <taxon>Arachnida</taxon>
        <taxon>Araneae</taxon>
        <taxon>Araneomorphae</taxon>
        <taxon>Entelegynae</taxon>
        <taxon>Araneoidea</taxon>
        <taxon>Araneidae</taxon>
        <taxon>Araneus</taxon>
    </lineage>
</organism>
<dbReference type="PANTHER" id="PTHR23227">
    <property type="entry name" value="BUCENTAUR RELATED"/>
    <property type="match status" value="1"/>
</dbReference>
<dbReference type="GO" id="GO:0003824">
    <property type="term" value="F:catalytic activity"/>
    <property type="evidence" value="ECO:0007669"/>
    <property type="project" value="InterPro"/>
</dbReference>
<dbReference type="Proteomes" id="UP000499080">
    <property type="component" value="Unassembled WGS sequence"/>
</dbReference>